<gene>
    <name evidence="1" type="ORF">UFOPK1704_00061</name>
</gene>
<dbReference type="EMBL" id="CAEZTQ010000005">
    <property type="protein sequence ID" value="CAB4563434.1"/>
    <property type="molecule type" value="Genomic_DNA"/>
</dbReference>
<accession>A0A6J6DJQ9</accession>
<sequence>MNNRVEMLLKEIRHNIDERRTRGVFPEGYEASVENEHLDVLGLRSEIDGSFEAQIALVHTLQGLVSSMAPIEHDASRNKAVRFIREVAMSRHQLRRMNNELVQINHIITEILVSLVEEVAKSHSRGSAILSSELQAVSERTQLIDGLVVVVRGLEKQVSELQAQIQNQK</sequence>
<organism evidence="1">
    <name type="scientific">freshwater metagenome</name>
    <dbReference type="NCBI Taxonomy" id="449393"/>
    <lineage>
        <taxon>unclassified sequences</taxon>
        <taxon>metagenomes</taxon>
        <taxon>ecological metagenomes</taxon>
    </lineage>
</organism>
<proteinExistence type="predicted"/>
<name>A0A6J6DJQ9_9ZZZZ</name>
<reference evidence="1" key="1">
    <citation type="submission" date="2020-05" db="EMBL/GenBank/DDBJ databases">
        <authorList>
            <person name="Chiriac C."/>
            <person name="Salcher M."/>
            <person name="Ghai R."/>
            <person name="Kavagutti S V."/>
        </authorList>
    </citation>
    <scope>NUCLEOTIDE SEQUENCE</scope>
</reference>
<dbReference type="AlphaFoldDB" id="A0A6J6DJQ9"/>
<evidence type="ECO:0000313" key="1">
    <source>
        <dbReference type="EMBL" id="CAB4563434.1"/>
    </source>
</evidence>
<protein>
    <submittedName>
        <fullName evidence="1">Unannotated protein</fullName>
    </submittedName>
</protein>